<evidence type="ECO:0000256" key="3">
    <source>
        <dbReference type="SAM" id="MobiDB-lite"/>
    </source>
</evidence>
<dbReference type="InterPro" id="IPR001343">
    <property type="entry name" value="Hemolysn_Ca-bd"/>
</dbReference>
<dbReference type="PANTHER" id="PTHR38340">
    <property type="entry name" value="S-LAYER PROTEIN"/>
    <property type="match status" value="1"/>
</dbReference>
<evidence type="ECO:0000259" key="4">
    <source>
        <dbReference type="Pfam" id="PF13946"/>
    </source>
</evidence>
<gene>
    <name evidence="5" type="ORF">JCR33_01890</name>
</gene>
<reference evidence="5" key="1">
    <citation type="submission" date="2020-12" db="EMBL/GenBank/DDBJ databases">
        <title>Bacterial taxonomy.</title>
        <authorList>
            <person name="Pan X."/>
        </authorList>
    </citation>
    <scope>NUCLEOTIDE SEQUENCE</scope>
    <source>
        <strain evidence="5">B2012</strain>
    </source>
</reference>
<evidence type="ECO:0000256" key="1">
    <source>
        <dbReference type="ARBA" id="ARBA00004613"/>
    </source>
</evidence>
<feature type="region of interest" description="Disordered" evidence="3">
    <location>
        <begin position="179"/>
        <end position="233"/>
    </location>
</feature>
<dbReference type="InterPro" id="IPR050557">
    <property type="entry name" value="RTX_toxin/Mannuronan_C5-epim"/>
</dbReference>
<dbReference type="GO" id="GO:0005576">
    <property type="term" value="C:extracellular region"/>
    <property type="evidence" value="ECO:0007669"/>
    <property type="project" value="UniProtKB-SubCell"/>
</dbReference>
<keyword evidence="6" id="KW-1185">Reference proteome</keyword>
<dbReference type="Gene3D" id="1.10.3130.20">
    <property type="entry name" value="Phycobilisome linker domain"/>
    <property type="match status" value="1"/>
</dbReference>
<feature type="domain" description="DUF4214" evidence="4">
    <location>
        <begin position="418"/>
        <end position="488"/>
    </location>
</feature>
<feature type="compositionally biased region" description="Low complexity" evidence="3">
    <location>
        <begin position="245"/>
        <end position="274"/>
    </location>
</feature>
<protein>
    <submittedName>
        <fullName evidence="5">DUF4214 domain-containing protein</fullName>
    </submittedName>
</protein>
<dbReference type="Pfam" id="PF13946">
    <property type="entry name" value="DUF4214"/>
    <property type="match status" value="2"/>
</dbReference>
<dbReference type="InterPro" id="IPR038255">
    <property type="entry name" value="PBS_linker_sf"/>
</dbReference>
<accession>A0A934MBR2</accession>
<evidence type="ECO:0000256" key="2">
    <source>
        <dbReference type="ARBA" id="ARBA00022525"/>
    </source>
</evidence>
<organism evidence="5 6">
    <name type="scientific">Acuticoccus mangrovi</name>
    <dbReference type="NCBI Taxonomy" id="2796142"/>
    <lineage>
        <taxon>Bacteria</taxon>
        <taxon>Pseudomonadati</taxon>
        <taxon>Pseudomonadota</taxon>
        <taxon>Alphaproteobacteria</taxon>
        <taxon>Hyphomicrobiales</taxon>
        <taxon>Amorphaceae</taxon>
        <taxon>Acuticoccus</taxon>
    </lineage>
</organism>
<proteinExistence type="predicted"/>
<dbReference type="Pfam" id="PF00353">
    <property type="entry name" value="HemolysinCabind"/>
    <property type="match status" value="4"/>
</dbReference>
<dbReference type="Proteomes" id="UP000609531">
    <property type="component" value="Unassembled WGS sequence"/>
</dbReference>
<evidence type="ECO:0000313" key="6">
    <source>
        <dbReference type="Proteomes" id="UP000609531"/>
    </source>
</evidence>
<dbReference type="EMBL" id="JAEKJA010000001">
    <property type="protein sequence ID" value="MBJ3774417.1"/>
    <property type="molecule type" value="Genomic_DNA"/>
</dbReference>
<dbReference type="AlphaFoldDB" id="A0A934MBR2"/>
<dbReference type="PRINTS" id="PR00313">
    <property type="entry name" value="CABNDNGRPT"/>
</dbReference>
<evidence type="ECO:0000313" key="5">
    <source>
        <dbReference type="EMBL" id="MBJ3774417.1"/>
    </source>
</evidence>
<sequence length="621" mass="64446">MTITITLHADGTEGADYDAILAGLETDFVSSGYPYFEVDDEMIIVGEVDGADTEIIVLEGEDMDYDLGTHTVSGTLNSITIGTLGDSYNADDGSFDLDSDGNITGYTASIEISGLSVSNTSSERGDFHELVAELMYLGGENAEGITNLLDILESSAHNVIGSSGGDHYTGTKYNDTIHGGDGDDDLAGGKGNDQILGDAGNDTLSGDGGSDTVSGGAGNDSIDGGDGADSLTGVAGDDTIVAGAGADSVDGGTGNDSISGDAGADSLSGSAGDDTISAGAGADTVDGGSGDDLIYGDSGTNTLSGGAGDDTIVSGTGDDVIDGGDDSDTAVFATAYNAATVSGTTEDWTVTTSTDGTDTVSNVEVLEFVDGRMVYDNEDNAAVALRMYDAAFGRDPDLVGFNTWIEQLDSGLTVEEMADSFAASAEFTKTYGSLSNEEFVEQLYLNVLDREGNESGIAAWTSQLDSGNMDRGEVLARFSESQEHINKFSDEVEAGIWDADEDAASTARLYYAAFGRSPDASGLATWTEYTEEDGLEFVAERFVASKEFQVRYGDLDDEAFVTLLYNNVLDRDPNESGLEAWVNQLESGNMTRAEVLIGFSDSKEHQILTASSVLDDGVLLA</sequence>
<name>A0A934MBR2_9HYPH</name>
<comment type="caution">
    <text evidence="5">The sequence shown here is derived from an EMBL/GenBank/DDBJ whole genome shotgun (WGS) entry which is preliminary data.</text>
</comment>
<dbReference type="PANTHER" id="PTHR38340:SF1">
    <property type="entry name" value="S-LAYER PROTEIN"/>
    <property type="match status" value="1"/>
</dbReference>
<dbReference type="InterPro" id="IPR011049">
    <property type="entry name" value="Serralysin-like_metalloprot_C"/>
</dbReference>
<feature type="compositionally biased region" description="Low complexity" evidence="3">
    <location>
        <begin position="200"/>
        <end position="214"/>
    </location>
</feature>
<dbReference type="SUPFAM" id="SSF51120">
    <property type="entry name" value="beta-Roll"/>
    <property type="match status" value="2"/>
</dbReference>
<dbReference type="InterPro" id="IPR025282">
    <property type="entry name" value="DUF4214"/>
</dbReference>
<feature type="region of interest" description="Disordered" evidence="3">
    <location>
        <begin position="245"/>
        <end position="317"/>
    </location>
</feature>
<dbReference type="Gene3D" id="2.150.10.10">
    <property type="entry name" value="Serralysin-like metalloprotease, C-terminal"/>
    <property type="match status" value="3"/>
</dbReference>
<dbReference type="GO" id="GO:0005509">
    <property type="term" value="F:calcium ion binding"/>
    <property type="evidence" value="ECO:0007669"/>
    <property type="project" value="InterPro"/>
</dbReference>
<keyword evidence="2" id="KW-0964">Secreted</keyword>
<comment type="subcellular location">
    <subcellularLocation>
        <location evidence="1">Secreted</location>
    </subcellularLocation>
</comment>
<feature type="domain" description="DUF4214" evidence="4">
    <location>
        <begin position="539"/>
        <end position="606"/>
    </location>
</feature>
<dbReference type="RefSeq" id="WP_198880300.1">
    <property type="nucleotide sequence ID" value="NZ_JAEKJA010000001.1"/>
</dbReference>